<evidence type="ECO:0008006" key="2">
    <source>
        <dbReference type="Google" id="ProtNLM"/>
    </source>
</evidence>
<organism evidence="1">
    <name type="scientific">uncultured Caudovirales phage</name>
    <dbReference type="NCBI Taxonomy" id="2100421"/>
    <lineage>
        <taxon>Viruses</taxon>
        <taxon>Duplodnaviria</taxon>
        <taxon>Heunggongvirae</taxon>
        <taxon>Uroviricota</taxon>
        <taxon>Caudoviricetes</taxon>
        <taxon>Peduoviridae</taxon>
        <taxon>Maltschvirus</taxon>
        <taxon>Maltschvirus maltsch</taxon>
    </lineage>
</organism>
<accession>A0A6J5M5N5</accession>
<reference evidence="1" key="1">
    <citation type="submission" date="2020-04" db="EMBL/GenBank/DDBJ databases">
        <authorList>
            <person name="Chiriac C."/>
            <person name="Salcher M."/>
            <person name="Ghai R."/>
            <person name="Kavagutti S V."/>
        </authorList>
    </citation>
    <scope>NUCLEOTIDE SEQUENCE</scope>
</reference>
<evidence type="ECO:0000313" key="1">
    <source>
        <dbReference type="EMBL" id="CAB4141411.1"/>
    </source>
</evidence>
<sequence length="96" mass="11122">MKYAIPTSFQLAAHRWKVRVVKLHGIYGDCDCDNHVIRIASHVDGKPTTMQQRYATFMHEFVHASLHTLGMDDSEQLAAGLEQMLFQLHKTARWKR</sequence>
<proteinExistence type="predicted"/>
<dbReference type="EMBL" id="LR796391">
    <property type="protein sequence ID" value="CAB4141411.1"/>
    <property type="molecule type" value="Genomic_DNA"/>
</dbReference>
<gene>
    <name evidence="1" type="ORF">UFOVP418_8</name>
</gene>
<name>A0A6J5M5N5_9CAUD</name>
<protein>
    <recommendedName>
        <fullName evidence="2">SprT-like</fullName>
    </recommendedName>
</protein>